<feature type="transmembrane region" description="Helical" evidence="1">
    <location>
        <begin position="224"/>
        <end position="245"/>
    </location>
</feature>
<proteinExistence type="predicted"/>
<dbReference type="OrthoDB" id="205168at2157"/>
<protein>
    <submittedName>
        <fullName evidence="2">TIGR00341 family protein</fullName>
    </submittedName>
</protein>
<dbReference type="AlphaFoldDB" id="A0A1I6LBF2"/>
<feature type="transmembrane region" description="Helical" evidence="1">
    <location>
        <begin position="182"/>
        <end position="204"/>
    </location>
</feature>
<sequence>MARQDLRVVEVLTLTRTAREEVVGVLEANELEYVLTDESGGDSEMATISFPLPTQTVEHIQTRLEELDIDDELYTIVIDPEAVVSDRFGESDDPYDEVRGLGYQGISRSELISTATDMVPDRTIYLLMTAISAVVATAGVLLNSLSVLVGSMVIAPLIGPLMATSVSTVLDEPNLYRRSVRYQIQGGAVALASAIGFATIVKFTDLVDAGFNVSHLLQVSSHTAPNFLLVVVALGAGFAGALSLSTSGTIDLVGVMIAAAVMPPIGVVGVGVAWVSPSAVVGGVAVVLMNVFSMTLAAIISLWYLGYHPESMADVRRARGTMLVRISTLGCAIVALVILLARVTNSGLTEAIPLL</sequence>
<evidence type="ECO:0000313" key="3">
    <source>
        <dbReference type="Proteomes" id="UP000199062"/>
    </source>
</evidence>
<feature type="transmembrane region" description="Helical" evidence="1">
    <location>
        <begin position="326"/>
        <end position="344"/>
    </location>
</feature>
<keyword evidence="3" id="KW-1185">Reference proteome</keyword>
<gene>
    <name evidence="2" type="ORF">SAMN05216559_2373</name>
</gene>
<feature type="transmembrane region" description="Helical" evidence="1">
    <location>
        <begin position="148"/>
        <end position="170"/>
    </location>
</feature>
<feature type="transmembrane region" description="Helical" evidence="1">
    <location>
        <begin position="252"/>
        <end position="274"/>
    </location>
</feature>
<keyword evidence="1" id="KW-0812">Transmembrane</keyword>
<accession>A0A1I6LBF2</accession>
<reference evidence="2 3" key="1">
    <citation type="submission" date="2016-10" db="EMBL/GenBank/DDBJ databases">
        <authorList>
            <person name="de Groot N.N."/>
        </authorList>
    </citation>
    <scope>NUCLEOTIDE SEQUENCE [LARGE SCALE GENOMIC DNA]</scope>
    <source>
        <strain evidence="2 3">CGMCC 1.10457</strain>
    </source>
</reference>
<feature type="transmembrane region" description="Helical" evidence="1">
    <location>
        <begin position="280"/>
        <end position="305"/>
    </location>
</feature>
<keyword evidence="1" id="KW-0472">Membrane</keyword>
<organism evidence="2 3">
    <name type="scientific">Halomicrobium zhouii</name>
    <dbReference type="NCBI Taxonomy" id="767519"/>
    <lineage>
        <taxon>Archaea</taxon>
        <taxon>Methanobacteriati</taxon>
        <taxon>Methanobacteriota</taxon>
        <taxon>Stenosarchaea group</taxon>
        <taxon>Halobacteria</taxon>
        <taxon>Halobacteriales</taxon>
        <taxon>Haloarculaceae</taxon>
        <taxon>Halomicrobium</taxon>
    </lineage>
</organism>
<dbReference type="EMBL" id="FOZK01000002">
    <property type="protein sequence ID" value="SFS00530.1"/>
    <property type="molecule type" value="Genomic_DNA"/>
</dbReference>
<dbReference type="STRING" id="767519.SAMN05216559_2373"/>
<dbReference type="Pfam" id="PF04087">
    <property type="entry name" value="DUF389"/>
    <property type="match status" value="1"/>
</dbReference>
<keyword evidence="1" id="KW-1133">Transmembrane helix</keyword>
<feature type="transmembrane region" description="Helical" evidence="1">
    <location>
        <begin position="124"/>
        <end position="142"/>
    </location>
</feature>
<dbReference type="Proteomes" id="UP000199062">
    <property type="component" value="Unassembled WGS sequence"/>
</dbReference>
<dbReference type="PANTHER" id="PTHR20992:SF9">
    <property type="entry name" value="AT15442P-RELATED"/>
    <property type="match status" value="1"/>
</dbReference>
<dbReference type="PANTHER" id="PTHR20992">
    <property type="entry name" value="AT15442P-RELATED"/>
    <property type="match status" value="1"/>
</dbReference>
<evidence type="ECO:0000256" key="1">
    <source>
        <dbReference type="SAM" id="Phobius"/>
    </source>
</evidence>
<dbReference type="RefSeq" id="WP_177227437.1">
    <property type="nucleotide sequence ID" value="NZ_FOZK01000002.1"/>
</dbReference>
<dbReference type="InterPro" id="IPR005240">
    <property type="entry name" value="DUF389"/>
</dbReference>
<dbReference type="NCBIfam" id="TIGR00341">
    <property type="entry name" value="TIGR00341 family protein"/>
    <property type="match status" value="1"/>
</dbReference>
<evidence type="ECO:0000313" key="2">
    <source>
        <dbReference type="EMBL" id="SFS00530.1"/>
    </source>
</evidence>
<name>A0A1I6LBF2_9EURY</name>